<evidence type="ECO:0000256" key="1">
    <source>
        <dbReference type="SAM" id="MobiDB-lite"/>
    </source>
</evidence>
<organism evidence="2">
    <name type="scientific">Rhodotorula toruloides</name>
    <name type="common">Yeast</name>
    <name type="synonym">Rhodosporidium toruloides</name>
    <dbReference type="NCBI Taxonomy" id="5286"/>
    <lineage>
        <taxon>Eukaryota</taxon>
        <taxon>Fungi</taxon>
        <taxon>Dikarya</taxon>
        <taxon>Basidiomycota</taxon>
        <taxon>Pucciniomycotina</taxon>
        <taxon>Microbotryomycetes</taxon>
        <taxon>Sporidiobolales</taxon>
        <taxon>Sporidiobolaceae</taxon>
        <taxon>Rhodotorula</taxon>
    </lineage>
</organism>
<accession>A0A061AWY9</accession>
<dbReference type="OrthoDB" id="2521258at2759"/>
<proteinExistence type="predicted"/>
<evidence type="ECO:0000313" key="2">
    <source>
        <dbReference type="EMBL" id="CDR41735.1"/>
    </source>
</evidence>
<name>A0A061AWY9_RHOTO</name>
<dbReference type="EMBL" id="LK052941">
    <property type="protein sequence ID" value="CDR41735.1"/>
    <property type="molecule type" value="Genomic_DNA"/>
</dbReference>
<gene>
    <name evidence="2" type="ORF">RHTO0S_06e05182g</name>
</gene>
<reference evidence="2" key="1">
    <citation type="journal article" date="2014" name="Genome Announc.">
        <title>Draft genome sequence of Rhodosporidium toruloides CECT1137, an oleaginous yeast of biotechnological interest.</title>
        <authorList>
            <person name="Morin N."/>
            <person name="Calcas X."/>
            <person name="Devillers H."/>
            <person name="Durrens P."/>
            <person name="Sherman D.J."/>
            <person name="Nicaud J.-M."/>
            <person name="Neuveglise C."/>
        </authorList>
    </citation>
    <scope>NUCLEOTIDE SEQUENCE</scope>
    <source>
        <strain evidence="2">CECT1137</strain>
    </source>
</reference>
<protein>
    <submittedName>
        <fullName evidence="2">RHTO0S06e05182g1_1</fullName>
    </submittedName>
</protein>
<sequence length="485" mass="54267">MSPSTESSSNSDAGAGDGEQRLPKYRLDALPAELLKLIVVLVKEQDERLAQPLFQRHAPPLSDGIRALSRVSKILRAAVIPYLRQIVTPNQLAHPLFQYGRVPPPMLQALKLLDCRRFDRENAVPATANLERLPSLDSLRINCYTWDLALGKTRFTSPESEYDDDGEPIPPPPAPKPLDRLQAQMAQEALELAKARFSAVHIEQIDTPTHLKRHFKTFIDVGALRGLSLSPWTQFYDPSKAPHLAPLQECLHLVTLRLSGDGKSGISEPVQPDFLIRLPSVEELSIDSRSPRIARVIERMAPNVRTLRLTCDTWDKIPAEFAPADLPHLANLHIHATDYHVHALSLFAKCPYTSATWTDPRCLMVFGPDTNLAEILPLEIFSPTLRCLRVEASHSGTIASSFESYRALCTTRGIAFEYDVGTRAVDFLVNSGDEELSSQASAVREVLRWAQDRVDWLEQLGDKGGLHKMARRVQDLKTWQVLDRA</sequence>
<dbReference type="SUPFAM" id="SSF52047">
    <property type="entry name" value="RNI-like"/>
    <property type="match status" value="1"/>
</dbReference>
<dbReference type="AlphaFoldDB" id="A0A061AWY9"/>
<feature type="region of interest" description="Disordered" evidence="1">
    <location>
        <begin position="1"/>
        <end position="20"/>
    </location>
</feature>